<dbReference type="EMBL" id="JAPEIS010000013">
    <property type="protein sequence ID" value="KAJ8060325.1"/>
    <property type="molecule type" value="Genomic_DNA"/>
</dbReference>
<dbReference type="Proteomes" id="UP001152300">
    <property type="component" value="Unassembled WGS sequence"/>
</dbReference>
<dbReference type="OrthoDB" id="5238236at2759"/>
<comment type="caution">
    <text evidence="2">The sequence shown here is derived from an EMBL/GenBank/DDBJ whole genome shotgun (WGS) entry which is preliminary data.</text>
</comment>
<proteinExistence type="predicted"/>
<evidence type="ECO:0000259" key="1">
    <source>
        <dbReference type="Pfam" id="PF20253"/>
    </source>
</evidence>
<organism evidence="2 3">
    <name type="scientific">Sclerotinia nivalis</name>
    <dbReference type="NCBI Taxonomy" id="352851"/>
    <lineage>
        <taxon>Eukaryota</taxon>
        <taxon>Fungi</taxon>
        <taxon>Dikarya</taxon>
        <taxon>Ascomycota</taxon>
        <taxon>Pezizomycotina</taxon>
        <taxon>Leotiomycetes</taxon>
        <taxon>Helotiales</taxon>
        <taxon>Sclerotiniaceae</taxon>
        <taxon>Sclerotinia</taxon>
    </lineage>
</organism>
<feature type="domain" description="DUF6604" evidence="1">
    <location>
        <begin position="8"/>
        <end position="70"/>
    </location>
</feature>
<sequence>MSTTYELGDESIEMRMSFMNFHFFEDLHRIQDFLHDIWKSYKSGKLDLVSATLITNLAFEAVRRNEEEILATAPNFFSKKRSYDTIAIVIFYANAFSHGQNPDQAMAANEMLRPTHFDDFIYLSTSRTLMKYEFLSKMAPDSPGYPIPSFPLRAGYGSCPEILGTPYMDKKEKKMLCYHNS</sequence>
<dbReference type="AlphaFoldDB" id="A0A9X0ACP6"/>
<name>A0A9X0ACP6_9HELO</name>
<dbReference type="InterPro" id="IPR046539">
    <property type="entry name" value="DUF6604"/>
</dbReference>
<gene>
    <name evidence="2" type="ORF">OCU04_010659</name>
</gene>
<accession>A0A9X0ACP6</accession>
<dbReference type="Pfam" id="PF20253">
    <property type="entry name" value="DUF6604"/>
    <property type="match status" value="1"/>
</dbReference>
<keyword evidence="3" id="KW-1185">Reference proteome</keyword>
<protein>
    <recommendedName>
        <fullName evidence="1">DUF6604 domain-containing protein</fullName>
    </recommendedName>
</protein>
<dbReference type="PANTHER" id="PTHR38795">
    <property type="entry name" value="DUF6604 DOMAIN-CONTAINING PROTEIN"/>
    <property type="match status" value="1"/>
</dbReference>
<evidence type="ECO:0000313" key="3">
    <source>
        <dbReference type="Proteomes" id="UP001152300"/>
    </source>
</evidence>
<evidence type="ECO:0000313" key="2">
    <source>
        <dbReference type="EMBL" id="KAJ8060325.1"/>
    </source>
</evidence>
<reference evidence="2" key="1">
    <citation type="submission" date="2022-11" db="EMBL/GenBank/DDBJ databases">
        <title>Genome Resource of Sclerotinia nivalis Strain SnTB1, a Plant Pathogen Isolated from American Ginseng.</title>
        <authorList>
            <person name="Fan S."/>
        </authorList>
    </citation>
    <scope>NUCLEOTIDE SEQUENCE</scope>
    <source>
        <strain evidence="2">SnTB1</strain>
    </source>
</reference>
<dbReference type="PANTHER" id="PTHR38795:SF1">
    <property type="entry name" value="DUF6604 DOMAIN-CONTAINING PROTEIN"/>
    <property type="match status" value="1"/>
</dbReference>